<sequence>MSEFPVEGGENMHTAMENFQKKNLVTGRTHHVTHHPQVTTTSSQRILTSSSSSEMKASSMKSDLTELKRGISEMKNISTNFSQRLRSSMENLVDRLVHS</sequence>
<dbReference type="AlphaFoldDB" id="F4WEQ3"/>
<name>F4WEQ3_ACREC</name>
<evidence type="ECO:0000256" key="1">
    <source>
        <dbReference type="SAM" id="MobiDB-lite"/>
    </source>
</evidence>
<organism evidence="3">
    <name type="scientific">Acromyrmex echinatior</name>
    <name type="common">Panamanian leafcutter ant</name>
    <name type="synonym">Acromyrmex octospinosus echinatior</name>
    <dbReference type="NCBI Taxonomy" id="103372"/>
    <lineage>
        <taxon>Eukaryota</taxon>
        <taxon>Metazoa</taxon>
        <taxon>Ecdysozoa</taxon>
        <taxon>Arthropoda</taxon>
        <taxon>Hexapoda</taxon>
        <taxon>Insecta</taxon>
        <taxon>Pterygota</taxon>
        <taxon>Neoptera</taxon>
        <taxon>Endopterygota</taxon>
        <taxon>Hymenoptera</taxon>
        <taxon>Apocrita</taxon>
        <taxon>Aculeata</taxon>
        <taxon>Formicoidea</taxon>
        <taxon>Formicidae</taxon>
        <taxon>Myrmicinae</taxon>
        <taxon>Acromyrmex</taxon>
    </lineage>
</organism>
<evidence type="ECO:0000313" key="3">
    <source>
        <dbReference type="Proteomes" id="UP000007755"/>
    </source>
</evidence>
<keyword evidence="3" id="KW-1185">Reference proteome</keyword>
<accession>F4WEQ3</accession>
<protein>
    <submittedName>
        <fullName evidence="2">Uncharacterized protein</fullName>
    </submittedName>
</protein>
<feature type="compositionally biased region" description="Low complexity" evidence="1">
    <location>
        <begin position="35"/>
        <end position="62"/>
    </location>
</feature>
<reference evidence="2" key="1">
    <citation type="submission" date="2011-02" db="EMBL/GenBank/DDBJ databases">
        <title>The genome of the leaf-cutting ant Acromyrmex echinatior suggests key adaptations to social evolution and fungus farming.</title>
        <authorList>
            <person name="Nygaard S."/>
            <person name="Zhang G."/>
        </authorList>
    </citation>
    <scope>NUCLEOTIDE SEQUENCE</scope>
</reference>
<proteinExistence type="predicted"/>
<gene>
    <name evidence="2" type="ORF">G5I_04060</name>
</gene>
<dbReference type="InParanoid" id="F4WEQ3"/>
<dbReference type="STRING" id="103372.F4WEQ3"/>
<dbReference type="Proteomes" id="UP000007755">
    <property type="component" value="Unassembled WGS sequence"/>
</dbReference>
<dbReference type="EMBL" id="GL888103">
    <property type="protein sequence ID" value="EGI67416.1"/>
    <property type="molecule type" value="Genomic_DNA"/>
</dbReference>
<evidence type="ECO:0000313" key="2">
    <source>
        <dbReference type="EMBL" id="EGI67416.1"/>
    </source>
</evidence>
<feature type="region of interest" description="Disordered" evidence="1">
    <location>
        <begin position="30"/>
        <end position="63"/>
    </location>
</feature>